<feature type="region of interest" description="Disordered" evidence="1">
    <location>
        <begin position="346"/>
        <end position="457"/>
    </location>
</feature>
<accession>A0A975T8J1</accession>
<evidence type="ECO:0000256" key="1">
    <source>
        <dbReference type="SAM" id="MobiDB-lite"/>
    </source>
</evidence>
<dbReference type="RefSeq" id="WP_190606082.1">
    <property type="nucleotide sequence ID" value="NZ_CP021056.1"/>
</dbReference>
<evidence type="ECO:0000313" key="2">
    <source>
        <dbReference type="EMBL" id="QXE24009.1"/>
    </source>
</evidence>
<sequence length="476" mass="54105">MVRQLMFKPQYSFSYQKVDLNLDRVESMASERKTAFEKLLSGGFPLLKWVMTFLLVLSLSSCVDKPGSQELIFSNQVTAPQNSQIAGNFSETAPPEVIQELRSFLESYQPQVTIVTPHHDEIIQDNTVAIRLKVQDLPLYKDFQWQLGSYLHVMLDNEPFKNVYDVNEELTISDLTPGTHTIRVFAVRPWHESFKNEGAYAQSTFHIFTQTDDNHPDSTLPLLTYSRPQESYGAEPILLDFYLTNAPLHIKSPNQAGDQFSDWRIRCTINGENFVLDRWQPIYLKGFKPGKNWVKLEFLDNQGIPVKNAFNTTVRLITYNPQGKDTLSKIVRGELTVDQVRGIVDPDYRTQTPPVESLPTIEEKPIPKTEVPQLPEKEATEPLTPSPTPEVEIEPTPSPTPEVEIEPTPSPTPEVEIEPTPSPTPEVEVEPTPSPTPEVEVEPTPLRTPEVEQKKTGLTELKELGRYFQHRSAFKK</sequence>
<evidence type="ECO:0008006" key="4">
    <source>
        <dbReference type="Google" id="ProtNLM"/>
    </source>
</evidence>
<reference evidence="2" key="1">
    <citation type="submission" date="2017-04" db="EMBL/GenBank/DDBJ databases">
        <title>Genome deletions in a multicellular cyanobacterial endosymbiont for morphological adaptation in marine diatoms.</title>
        <authorList>
            <person name="Wang Y."/>
            <person name="Gao H."/>
            <person name="Li R."/>
            <person name="Xu X."/>
        </authorList>
    </citation>
    <scope>NUCLEOTIDE SEQUENCE</scope>
    <source>
        <strain evidence="2">FACHB 800</strain>
    </source>
</reference>
<proteinExistence type="predicted"/>
<evidence type="ECO:0000313" key="3">
    <source>
        <dbReference type="Proteomes" id="UP000683511"/>
    </source>
</evidence>
<dbReference type="KEGG" id="rsin:B6N60_02711"/>
<organism evidence="2 3">
    <name type="scientific">Richelia sinica FACHB-800</name>
    <dbReference type="NCBI Taxonomy" id="1357546"/>
    <lineage>
        <taxon>Bacteria</taxon>
        <taxon>Bacillati</taxon>
        <taxon>Cyanobacteriota</taxon>
        <taxon>Cyanophyceae</taxon>
        <taxon>Nostocales</taxon>
        <taxon>Nostocaceae</taxon>
        <taxon>Richelia</taxon>
    </lineage>
</organism>
<gene>
    <name evidence="2" type="ORF">B6N60_02711</name>
</gene>
<protein>
    <recommendedName>
        <fullName evidence="4">FHA domain containing protein</fullName>
    </recommendedName>
</protein>
<keyword evidence="3" id="KW-1185">Reference proteome</keyword>
<dbReference type="Proteomes" id="UP000683511">
    <property type="component" value="Chromosome"/>
</dbReference>
<name>A0A975T8J1_9NOST</name>
<dbReference type="EMBL" id="CP021056">
    <property type="protein sequence ID" value="QXE24009.1"/>
    <property type="molecule type" value="Genomic_DNA"/>
</dbReference>
<dbReference type="AlphaFoldDB" id="A0A975T8J1"/>